<dbReference type="Pfam" id="PF02214">
    <property type="entry name" value="BTB_2"/>
    <property type="match status" value="1"/>
</dbReference>
<reference evidence="2" key="1">
    <citation type="submission" date="2021-02" db="EMBL/GenBank/DDBJ databases">
        <authorList>
            <person name="Nowell W R."/>
        </authorList>
    </citation>
    <scope>NUCLEOTIDE SEQUENCE</scope>
    <source>
        <strain evidence="2">Ploen Becks lab</strain>
    </source>
</reference>
<dbReference type="InterPro" id="IPR003131">
    <property type="entry name" value="T1-type_BTB"/>
</dbReference>
<dbReference type="PROSITE" id="PS51886">
    <property type="entry name" value="TLDC"/>
    <property type="match status" value="1"/>
</dbReference>
<evidence type="ECO:0000259" key="1">
    <source>
        <dbReference type="PROSITE" id="PS51886"/>
    </source>
</evidence>
<dbReference type="InterPro" id="IPR006571">
    <property type="entry name" value="TLDc_dom"/>
</dbReference>
<protein>
    <recommendedName>
        <fullName evidence="1">TLDc domain-containing protein</fullName>
    </recommendedName>
</protein>
<dbReference type="Gene3D" id="3.30.710.10">
    <property type="entry name" value="Potassium Channel Kv1.1, Chain A"/>
    <property type="match status" value="1"/>
</dbReference>
<proteinExistence type="predicted"/>
<comment type="caution">
    <text evidence="2">The sequence shown here is derived from an EMBL/GenBank/DDBJ whole genome shotgun (WGS) entry which is preliminary data.</text>
</comment>
<keyword evidence="3" id="KW-1185">Reference proteome</keyword>
<dbReference type="EMBL" id="CAJNOC010000089">
    <property type="protein sequence ID" value="CAF0714014.1"/>
    <property type="molecule type" value="Genomic_DNA"/>
</dbReference>
<dbReference type="AlphaFoldDB" id="A0A813M6H9"/>
<dbReference type="Proteomes" id="UP000663879">
    <property type="component" value="Unassembled WGS sequence"/>
</dbReference>
<evidence type="ECO:0000313" key="3">
    <source>
        <dbReference type="Proteomes" id="UP000663879"/>
    </source>
</evidence>
<name>A0A813M6H9_9BILA</name>
<dbReference type="InterPro" id="IPR011333">
    <property type="entry name" value="SKP1/BTB/POZ_sf"/>
</dbReference>
<dbReference type="InterPro" id="IPR000210">
    <property type="entry name" value="BTB/POZ_dom"/>
</dbReference>
<dbReference type="SMART" id="SM00225">
    <property type="entry name" value="BTB"/>
    <property type="match status" value="1"/>
</dbReference>
<dbReference type="PANTHER" id="PTHR11145">
    <property type="entry name" value="BTB/POZ DOMAIN-CONTAINING ADAPTER FOR CUL3-MEDIATED RHOA DEGRADATION PROTEIN FAMILY MEMBER"/>
    <property type="match status" value="1"/>
</dbReference>
<gene>
    <name evidence="2" type="ORF">OXX778_LOCUS1415</name>
</gene>
<feature type="domain" description="TLDc" evidence="1">
    <location>
        <begin position="175"/>
        <end position="340"/>
    </location>
</feature>
<dbReference type="PANTHER" id="PTHR11145:SF19">
    <property type="entry name" value="BTB DOMAIN-CONTAINING PROTEIN-RELATED"/>
    <property type="match status" value="1"/>
</dbReference>
<dbReference type="OrthoDB" id="25620at2759"/>
<dbReference type="CDD" id="cd18316">
    <property type="entry name" value="BTB_POZ_KCTD-like"/>
    <property type="match status" value="1"/>
</dbReference>
<dbReference type="GO" id="GO:0051260">
    <property type="term" value="P:protein homooligomerization"/>
    <property type="evidence" value="ECO:0007669"/>
    <property type="project" value="InterPro"/>
</dbReference>
<organism evidence="2 3">
    <name type="scientific">Brachionus calyciflorus</name>
    <dbReference type="NCBI Taxonomy" id="104777"/>
    <lineage>
        <taxon>Eukaryota</taxon>
        <taxon>Metazoa</taxon>
        <taxon>Spiralia</taxon>
        <taxon>Gnathifera</taxon>
        <taxon>Rotifera</taxon>
        <taxon>Eurotatoria</taxon>
        <taxon>Monogononta</taxon>
        <taxon>Pseudotrocha</taxon>
        <taxon>Ploima</taxon>
        <taxon>Brachionidae</taxon>
        <taxon>Brachionus</taxon>
    </lineage>
</organism>
<dbReference type="InterPro" id="IPR045068">
    <property type="entry name" value="BACURD1-3"/>
</dbReference>
<sequence length="340" mass="39742">MDDSLKDSLDFLNQKLSILIEDCTTAQKSIKHIIDRHQNYAQKIESKNELLNQKSAQNDLIKLNIGGRIFSTLKSTLTKKIRDNHGSLYPSNIFEKMLNYGENIKFDENGVLFIDRSPEYFNYILEYLRDFDTEIEFKLPKDIDLNKLNQEAQFYNLKGLEEMSEILEPASMESNILNERQIKDLYELCEFSKKTKWNLLYRATRDGFKVGDFHKKCDNIPHTLTIIKTDKDYIFGGYTEKSWDESTSCKHDKNAFLFSLVNYRNSREKIKVWKEDLAIYCGLYGPCFGENDITICNESNIKDLSYSNLGNSYRSETGDPHLMTGHYNFKTAEIEVFQKI</sequence>
<evidence type="ECO:0000313" key="2">
    <source>
        <dbReference type="EMBL" id="CAF0714014.1"/>
    </source>
</evidence>
<dbReference type="Pfam" id="PF07534">
    <property type="entry name" value="TLD"/>
    <property type="match status" value="1"/>
</dbReference>
<accession>A0A813M6H9</accession>
<dbReference type="SUPFAM" id="SSF54695">
    <property type="entry name" value="POZ domain"/>
    <property type="match status" value="1"/>
</dbReference>